<dbReference type="AlphaFoldDB" id="A0A7K3VVD6"/>
<dbReference type="PROSITE" id="PS50113">
    <property type="entry name" value="PAC"/>
    <property type="match status" value="5"/>
</dbReference>
<feature type="domain" description="PAC" evidence="4">
    <location>
        <begin position="208"/>
        <end position="263"/>
    </location>
</feature>
<sequence>MPPSSSAQSPGELLELHTIVDAIRSSQAVIEFGVDGTVLTANQRFLDAMGYALAEVQGRHHRMFCEPALTDSAAYAEFWEHLAAGISQTDVVVKRLAKGGREVWLRASYIPIADPSGRPVKVLALAIDITEGKVAALEREGQAVALDRSQAVIEFAVDGTILTANRNFLDAMGYTLAEVKGKHHRVFCEPALAASDEYAQFWRRLANGEFEGGVYRRLAKGGREVWLQATYNPVLDEDGRPLKVVKLASDITVARRADTESRGKVAAIDRAQAVIEFKLDGTVLTANQNFCDTMGYALHEIQGKHHRVFCEPSLASSEEYAEFWARMGAGGYEAGEFKRIAKDGREIWLQATYNPILDEDGRPLKVVKFASDITEAKFAGAEARGKVAAIDRAQAVVEFDLSGRVLTANQNFCDTMGYSVAELRGKHHRMFCDAAYAASEEYGELWRRLGQGEYQAGEFKRRDRDGREVWLQATYNPILDDSGRVVKIVKFASDVTATKRQHNEFTGKVAAMDRAQAVIEFDLDGTVLSANANFLDAMGYTLAEIKGLHHRIFCDPAYAASGEYRDFWEKLGTGDFHSGEYRRLAKGGKEVWIQATYNPILDESGKPFKVVKFAVDVTASKLRSAEVEARIDAVDRAQAVIEFDLDGNVLTANDNFLRTLGYSLREILGHHHSEFCDTEYIRSPEYRDFWLRLGKGEVLAGRFHRKGKYGRDVHIQATYNPVFDLSGQPFKVVKFAYDVTAEVERETRIAAATRAMTESVSDLAVSIEDIARSSRTATGLAGETQDNAQQGVEALRASLEAIALIQKSSNSITEIVRVMGEIANQTNLLAFNASIEAARAGEHGVGFSIVAGEVRKLAERSFEASQQIGRLIEESAERVAQGSEVSKRAEAAFERIVDSVTRTNDTIRSISASTQQQQSASREVDELITQLASADRT</sequence>
<dbReference type="CDD" id="cd00130">
    <property type="entry name" value="PAS"/>
    <property type="match status" value="6"/>
</dbReference>
<evidence type="ECO:0000313" key="5">
    <source>
        <dbReference type="EMBL" id="NEK56552.1"/>
    </source>
</evidence>
<feature type="domain" description="PAC" evidence="4">
    <location>
        <begin position="333"/>
        <end position="385"/>
    </location>
</feature>
<dbReference type="InterPro" id="IPR050903">
    <property type="entry name" value="Bact_Chemotaxis_MeTrfase"/>
</dbReference>
<name>A0A7K3VVD6_9ACTN</name>
<dbReference type="Gene3D" id="3.30.450.20">
    <property type="entry name" value="PAS domain"/>
    <property type="match status" value="6"/>
</dbReference>
<feature type="domain" description="PAS" evidence="3">
    <location>
        <begin position="623"/>
        <end position="669"/>
    </location>
</feature>
<dbReference type="InterPro" id="IPR013656">
    <property type="entry name" value="PAS_4"/>
</dbReference>
<dbReference type="NCBIfam" id="TIGR00229">
    <property type="entry name" value="sensory_box"/>
    <property type="match status" value="6"/>
</dbReference>
<dbReference type="PROSITE" id="PS50111">
    <property type="entry name" value="CHEMOTAXIS_TRANSDUC_2"/>
    <property type="match status" value="1"/>
</dbReference>
<accession>A0A7K3VVD6</accession>
<evidence type="ECO:0000256" key="1">
    <source>
        <dbReference type="PROSITE-ProRule" id="PRU00284"/>
    </source>
</evidence>
<dbReference type="Proteomes" id="UP000470246">
    <property type="component" value="Unassembled WGS sequence"/>
</dbReference>
<dbReference type="SMART" id="SM00091">
    <property type="entry name" value="PAS"/>
    <property type="match status" value="6"/>
</dbReference>
<protein>
    <submittedName>
        <fullName evidence="5">PAS domain S-box protein</fullName>
    </submittedName>
</protein>
<feature type="domain" description="PAC" evidence="4">
    <location>
        <begin position="87"/>
        <end position="141"/>
    </location>
</feature>
<dbReference type="EMBL" id="JAAGWF010000002">
    <property type="protein sequence ID" value="NEK56552.1"/>
    <property type="molecule type" value="Genomic_DNA"/>
</dbReference>
<reference evidence="5 6" key="1">
    <citation type="submission" date="2020-02" db="EMBL/GenBank/DDBJ databases">
        <title>Geodermatophilus sabuli CPCC 205279 I12A-02694.</title>
        <authorList>
            <person name="Jiang Z."/>
        </authorList>
    </citation>
    <scope>NUCLEOTIDE SEQUENCE [LARGE SCALE GENOMIC DNA]</scope>
    <source>
        <strain evidence="5 6">I12A-02694</strain>
    </source>
</reference>
<dbReference type="Gene3D" id="1.10.287.950">
    <property type="entry name" value="Methyl-accepting chemotaxis protein"/>
    <property type="match status" value="1"/>
</dbReference>
<dbReference type="RefSeq" id="WP_163479728.1">
    <property type="nucleotide sequence ID" value="NZ_JAAGWF010000002.1"/>
</dbReference>
<dbReference type="InterPro" id="IPR035965">
    <property type="entry name" value="PAS-like_dom_sf"/>
</dbReference>
<feature type="domain" description="Methyl-accepting transducer" evidence="2">
    <location>
        <begin position="750"/>
        <end position="937"/>
    </location>
</feature>
<dbReference type="GO" id="GO:0016020">
    <property type="term" value="C:membrane"/>
    <property type="evidence" value="ECO:0007669"/>
    <property type="project" value="InterPro"/>
</dbReference>
<dbReference type="InterPro" id="IPR000014">
    <property type="entry name" value="PAS"/>
</dbReference>
<dbReference type="InterPro" id="IPR001610">
    <property type="entry name" value="PAC"/>
</dbReference>
<dbReference type="Pfam" id="PF08448">
    <property type="entry name" value="PAS_4"/>
    <property type="match status" value="2"/>
</dbReference>
<dbReference type="InterPro" id="IPR013655">
    <property type="entry name" value="PAS_fold_3"/>
</dbReference>
<dbReference type="PANTHER" id="PTHR24422:SF10">
    <property type="entry name" value="CHEMOTAXIS PROTEIN METHYLTRANSFERASE 2"/>
    <property type="match status" value="1"/>
</dbReference>
<dbReference type="CDD" id="cd11386">
    <property type="entry name" value="MCP_signal"/>
    <property type="match status" value="1"/>
</dbReference>
<comment type="caution">
    <text evidence="5">The sequence shown here is derived from an EMBL/GenBank/DDBJ whole genome shotgun (WGS) entry which is preliminary data.</text>
</comment>
<evidence type="ECO:0000259" key="4">
    <source>
        <dbReference type="PROSITE" id="PS50113"/>
    </source>
</evidence>
<dbReference type="GO" id="GO:0006935">
    <property type="term" value="P:chemotaxis"/>
    <property type="evidence" value="ECO:0007669"/>
    <property type="project" value="InterPro"/>
</dbReference>
<dbReference type="Pfam" id="PF08447">
    <property type="entry name" value="PAS_3"/>
    <property type="match status" value="4"/>
</dbReference>
<evidence type="ECO:0000313" key="6">
    <source>
        <dbReference type="Proteomes" id="UP000470246"/>
    </source>
</evidence>
<dbReference type="GO" id="GO:0004888">
    <property type="term" value="F:transmembrane signaling receptor activity"/>
    <property type="evidence" value="ECO:0007669"/>
    <property type="project" value="InterPro"/>
</dbReference>
<feature type="domain" description="PAS" evidence="3">
    <location>
        <begin position="396"/>
        <end position="426"/>
    </location>
</feature>
<evidence type="ECO:0000259" key="3">
    <source>
        <dbReference type="PROSITE" id="PS50112"/>
    </source>
</evidence>
<feature type="domain" description="PAC" evidence="4">
    <location>
        <begin position="455"/>
        <end position="507"/>
    </location>
</feature>
<keyword evidence="6" id="KW-1185">Reference proteome</keyword>
<proteinExistence type="predicted"/>
<dbReference type="SMART" id="SM00086">
    <property type="entry name" value="PAC"/>
    <property type="match status" value="6"/>
</dbReference>
<dbReference type="GO" id="GO:0007165">
    <property type="term" value="P:signal transduction"/>
    <property type="evidence" value="ECO:0007669"/>
    <property type="project" value="UniProtKB-KW"/>
</dbReference>
<dbReference type="SMART" id="SM00283">
    <property type="entry name" value="MA"/>
    <property type="match status" value="1"/>
</dbReference>
<organism evidence="5 6">
    <name type="scientific">Geodermatophilus sabuli</name>
    <dbReference type="NCBI Taxonomy" id="1564158"/>
    <lineage>
        <taxon>Bacteria</taxon>
        <taxon>Bacillati</taxon>
        <taxon>Actinomycetota</taxon>
        <taxon>Actinomycetes</taxon>
        <taxon>Geodermatophilales</taxon>
        <taxon>Geodermatophilaceae</taxon>
        <taxon>Geodermatophilus</taxon>
    </lineage>
</organism>
<dbReference type="InterPro" id="IPR004089">
    <property type="entry name" value="MCPsignal_dom"/>
</dbReference>
<dbReference type="Pfam" id="PF00015">
    <property type="entry name" value="MCPsignal"/>
    <property type="match status" value="1"/>
</dbReference>
<dbReference type="PRINTS" id="PR00260">
    <property type="entry name" value="CHEMTRNSDUCR"/>
</dbReference>
<evidence type="ECO:0000259" key="2">
    <source>
        <dbReference type="PROSITE" id="PS50111"/>
    </source>
</evidence>
<gene>
    <name evidence="5" type="ORF">GCU56_01510</name>
</gene>
<dbReference type="SUPFAM" id="SSF58104">
    <property type="entry name" value="Methyl-accepting chemotaxis protein (MCP) signaling domain"/>
    <property type="match status" value="1"/>
</dbReference>
<dbReference type="InterPro" id="IPR004090">
    <property type="entry name" value="Chemotax_Me-accpt_rcpt"/>
</dbReference>
<feature type="domain" description="PAC" evidence="4">
    <location>
        <begin position="577"/>
        <end position="629"/>
    </location>
</feature>
<dbReference type="SUPFAM" id="SSF55785">
    <property type="entry name" value="PYP-like sensor domain (PAS domain)"/>
    <property type="match status" value="6"/>
</dbReference>
<dbReference type="PROSITE" id="PS50112">
    <property type="entry name" value="PAS"/>
    <property type="match status" value="2"/>
</dbReference>
<dbReference type="PANTHER" id="PTHR24422">
    <property type="entry name" value="CHEMOTAXIS PROTEIN METHYLTRANSFERASE"/>
    <property type="match status" value="1"/>
</dbReference>
<keyword evidence="1" id="KW-0807">Transducer</keyword>
<dbReference type="InterPro" id="IPR000700">
    <property type="entry name" value="PAS-assoc_C"/>
</dbReference>